<keyword evidence="11" id="KW-1185">Reference proteome</keyword>
<dbReference type="STRING" id="59894.ENSFALP00000014126"/>
<dbReference type="InterPro" id="IPR036116">
    <property type="entry name" value="FN3_sf"/>
</dbReference>
<proteinExistence type="predicted"/>
<evidence type="ECO:0000256" key="3">
    <source>
        <dbReference type="ARBA" id="ARBA00022729"/>
    </source>
</evidence>
<keyword evidence="3" id="KW-0732">Signal</keyword>
<dbReference type="GO" id="GO:0002437">
    <property type="term" value="P:inflammatory response to antigenic stimulus"/>
    <property type="evidence" value="ECO:0007669"/>
    <property type="project" value="Ensembl"/>
</dbReference>
<sequence>MGFGFLKVFLSNISIFDKELLREYNIEMKLFACTAHCLQTGIALNNSLDWTSMDISVFSLPVQVLPPVNFTLTVSALAQVLLHWEPNPAQEQNNSTIRYDVEILSPVQEEYDTKSTRSVRTAALHNGFSARVRTLLLQGHLQMSSDWVEGNLPPLPGAADTSVTNVSCVTHVTTPGNVSLCCTWLPGQGAPEDTKYFLFYRYEAHTEECPTHTKDKRNRNTECRFANTQIKAGEIDNLIVIHINGSSQRAAIKPFQQLFNQNAIEKANIPRNISISLEQNDLLAMWEKPISPFHEECFEYEFYLINLKSGNKQILKISSNSFQLRVDGSSSYSIRLRANHNHICRARGFWSDWSETFYVGQNKLENSIAWILTLLCVSMSCTLLLVAVLCKINHVWSKLFPPIPTPSNKFRDPFPIDYERARTCTSSTETEVCSLAEGLSCSVFEDSVF</sequence>
<dbReference type="GO" id="GO:0009897">
    <property type="term" value="C:external side of plasma membrane"/>
    <property type="evidence" value="ECO:0007669"/>
    <property type="project" value="TreeGrafter"/>
</dbReference>
<evidence type="ECO:0000256" key="6">
    <source>
        <dbReference type="ARBA" id="ARBA00023170"/>
    </source>
</evidence>
<dbReference type="GO" id="GO:0030222">
    <property type="term" value="P:eosinophil differentiation"/>
    <property type="evidence" value="ECO:0007669"/>
    <property type="project" value="Ensembl"/>
</dbReference>
<dbReference type="eggNOG" id="ENOG502QZNV">
    <property type="taxonomic scope" value="Eukaryota"/>
</dbReference>
<reference evidence="10 11" key="1">
    <citation type="journal article" date="2012" name="Nature">
        <title>The genomic landscape of species divergence in Ficedula flycatchers.</title>
        <authorList>
            <person name="Ellegren H."/>
            <person name="Smeds L."/>
            <person name="Burri R."/>
            <person name="Olason P.I."/>
            <person name="Backstrom N."/>
            <person name="Kawakami T."/>
            <person name="Kunstner A."/>
            <person name="Makinen H."/>
            <person name="Nadachowska-Brzyska K."/>
            <person name="Qvarnstrom A."/>
            <person name="Uebbing S."/>
            <person name="Wolf J.B."/>
        </authorList>
    </citation>
    <scope>NUCLEOTIDE SEQUENCE [LARGE SCALE GENOMIC DNA]</scope>
</reference>
<evidence type="ECO:0000313" key="11">
    <source>
        <dbReference type="Proteomes" id="UP000016665"/>
    </source>
</evidence>
<dbReference type="GO" id="GO:0032674">
    <property type="term" value="P:regulation of interleukin-5 production"/>
    <property type="evidence" value="ECO:0007669"/>
    <property type="project" value="Ensembl"/>
</dbReference>
<dbReference type="HOGENOM" id="CLU_039945_0_0_1"/>
<dbReference type="GeneTree" id="ENSGT00940000160890"/>
<evidence type="ECO:0000259" key="9">
    <source>
        <dbReference type="Pfam" id="PF09240"/>
    </source>
</evidence>
<reference evidence="10" key="2">
    <citation type="submission" date="2025-08" db="UniProtKB">
        <authorList>
            <consortium name="Ensembl"/>
        </authorList>
    </citation>
    <scope>IDENTIFICATION</scope>
</reference>
<dbReference type="GO" id="GO:0004914">
    <property type="term" value="F:interleukin-5 receptor activity"/>
    <property type="evidence" value="ECO:0007669"/>
    <property type="project" value="Ensembl"/>
</dbReference>
<protein>
    <submittedName>
        <fullName evidence="10">Interleukin 5 receptor subunit alpha</fullName>
    </submittedName>
</protein>
<dbReference type="PANTHER" id="PTHR23037:SF46">
    <property type="entry name" value="INTERLEUKIN 5 RECEPTOR SUBUNIT ALPHA"/>
    <property type="match status" value="1"/>
</dbReference>
<keyword evidence="5 8" id="KW-0472">Membrane</keyword>
<keyword evidence="7" id="KW-0325">Glycoprotein</keyword>
<keyword evidence="4 8" id="KW-1133">Transmembrane helix</keyword>
<evidence type="ECO:0000256" key="4">
    <source>
        <dbReference type="ARBA" id="ARBA00022989"/>
    </source>
</evidence>
<feature type="domain" description="Type I cytokine receptor cytokine-binding" evidence="9">
    <location>
        <begin position="165"/>
        <end position="263"/>
    </location>
</feature>
<comment type="subcellular location">
    <subcellularLocation>
        <location evidence="1">Membrane</location>
        <topology evidence="1">Single-pass type I membrane protein</topology>
    </subcellularLocation>
</comment>
<evidence type="ECO:0000256" key="2">
    <source>
        <dbReference type="ARBA" id="ARBA00022692"/>
    </source>
</evidence>
<dbReference type="Gene3D" id="2.60.40.10">
    <property type="entry name" value="Immunoglobulins"/>
    <property type="match status" value="3"/>
</dbReference>
<accession>U3KGH2</accession>
<dbReference type="SUPFAM" id="SSF49265">
    <property type="entry name" value="Fibronectin type III"/>
    <property type="match status" value="2"/>
</dbReference>
<name>U3KGH2_FICAL</name>
<dbReference type="Pfam" id="PF09240">
    <property type="entry name" value="IL6Ra-bind"/>
    <property type="match status" value="1"/>
</dbReference>
<gene>
    <name evidence="10" type="primary">IL5RA</name>
</gene>
<evidence type="ECO:0000256" key="8">
    <source>
        <dbReference type="SAM" id="Phobius"/>
    </source>
</evidence>
<dbReference type="InterPro" id="IPR013783">
    <property type="entry name" value="Ig-like_fold"/>
</dbReference>
<evidence type="ECO:0000256" key="7">
    <source>
        <dbReference type="ARBA" id="ARBA00023180"/>
    </source>
</evidence>
<organism evidence="10 11">
    <name type="scientific">Ficedula albicollis</name>
    <name type="common">Collared flycatcher</name>
    <name type="synonym">Muscicapa albicollis</name>
    <dbReference type="NCBI Taxonomy" id="59894"/>
    <lineage>
        <taxon>Eukaryota</taxon>
        <taxon>Metazoa</taxon>
        <taxon>Chordata</taxon>
        <taxon>Craniata</taxon>
        <taxon>Vertebrata</taxon>
        <taxon>Euteleostomi</taxon>
        <taxon>Archelosauria</taxon>
        <taxon>Archosauria</taxon>
        <taxon>Dinosauria</taxon>
        <taxon>Saurischia</taxon>
        <taxon>Theropoda</taxon>
        <taxon>Coelurosauria</taxon>
        <taxon>Aves</taxon>
        <taxon>Neognathae</taxon>
        <taxon>Neoaves</taxon>
        <taxon>Telluraves</taxon>
        <taxon>Australaves</taxon>
        <taxon>Passeriformes</taxon>
        <taxon>Muscicapidae</taxon>
        <taxon>Ficedula</taxon>
    </lineage>
</organism>
<dbReference type="InterPro" id="IPR003532">
    <property type="entry name" value="Short_hematopoietin_rcpt_2_CS"/>
</dbReference>
<dbReference type="Proteomes" id="UP000016665">
    <property type="component" value="Chromosome 12"/>
</dbReference>
<evidence type="ECO:0000256" key="5">
    <source>
        <dbReference type="ARBA" id="ARBA00023136"/>
    </source>
</evidence>
<dbReference type="AlphaFoldDB" id="U3KGH2"/>
<keyword evidence="2 8" id="KW-0812">Transmembrane</keyword>
<dbReference type="PROSITE" id="PS01356">
    <property type="entry name" value="HEMATOPO_REC_S_F2"/>
    <property type="match status" value="1"/>
</dbReference>
<dbReference type="InterPro" id="IPR015321">
    <property type="entry name" value="TypeI_recpt_CBD"/>
</dbReference>
<dbReference type="PANTHER" id="PTHR23037">
    <property type="entry name" value="CYTOKINE RECEPTOR"/>
    <property type="match status" value="1"/>
</dbReference>
<feature type="transmembrane region" description="Helical" evidence="8">
    <location>
        <begin position="368"/>
        <end position="390"/>
    </location>
</feature>
<evidence type="ECO:0000256" key="1">
    <source>
        <dbReference type="ARBA" id="ARBA00004479"/>
    </source>
</evidence>
<dbReference type="FunFam" id="2.60.40.10:FF:000818">
    <property type="entry name" value="Interleukin 5 receptor subunit alpha"/>
    <property type="match status" value="1"/>
</dbReference>
<dbReference type="Ensembl" id="ENSFALT00000014184.2">
    <property type="protein sequence ID" value="ENSFALP00000014126.2"/>
    <property type="gene ID" value="ENSFALG00000013534.2"/>
</dbReference>
<keyword evidence="6" id="KW-0675">Receptor</keyword>
<evidence type="ECO:0000313" key="10">
    <source>
        <dbReference type="Ensembl" id="ENSFALP00000014126.2"/>
    </source>
</evidence>
<reference evidence="10" key="3">
    <citation type="submission" date="2025-09" db="UniProtKB">
        <authorList>
            <consortium name="Ensembl"/>
        </authorList>
    </citation>
    <scope>IDENTIFICATION</scope>
</reference>